<dbReference type="GO" id="GO:0005737">
    <property type="term" value="C:cytoplasm"/>
    <property type="evidence" value="ECO:0007669"/>
    <property type="project" value="TreeGrafter"/>
</dbReference>
<keyword evidence="2" id="KW-0723">Serine/threonine-protein kinase</keyword>
<evidence type="ECO:0000256" key="4">
    <source>
        <dbReference type="ARBA" id="ARBA00022741"/>
    </source>
</evidence>
<name>A0AAV5AMQ9_9AGAM</name>
<evidence type="ECO:0000256" key="5">
    <source>
        <dbReference type="ARBA" id="ARBA00022777"/>
    </source>
</evidence>
<dbReference type="GO" id="GO:0050684">
    <property type="term" value="P:regulation of mRNA processing"/>
    <property type="evidence" value="ECO:0007669"/>
    <property type="project" value="TreeGrafter"/>
</dbReference>
<feature type="region of interest" description="Disordered" evidence="9">
    <location>
        <begin position="438"/>
        <end position="460"/>
    </location>
</feature>
<dbReference type="InterPro" id="IPR011009">
    <property type="entry name" value="Kinase-like_dom_sf"/>
</dbReference>
<dbReference type="GO" id="GO:0004674">
    <property type="term" value="F:protein serine/threonine kinase activity"/>
    <property type="evidence" value="ECO:0007669"/>
    <property type="project" value="UniProtKB-KW"/>
</dbReference>
<evidence type="ECO:0000256" key="7">
    <source>
        <dbReference type="ARBA" id="ARBA00047899"/>
    </source>
</evidence>
<evidence type="ECO:0000256" key="1">
    <source>
        <dbReference type="ARBA" id="ARBA00012513"/>
    </source>
</evidence>
<dbReference type="InterPro" id="IPR000719">
    <property type="entry name" value="Prot_kinase_dom"/>
</dbReference>
<keyword evidence="6" id="KW-0067">ATP-binding</keyword>
<dbReference type="InterPro" id="IPR051334">
    <property type="entry name" value="SRPK"/>
</dbReference>
<evidence type="ECO:0000313" key="11">
    <source>
        <dbReference type="EMBL" id="GJJ15012.1"/>
    </source>
</evidence>
<keyword evidence="12" id="KW-1185">Reference proteome</keyword>
<dbReference type="SUPFAM" id="SSF56112">
    <property type="entry name" value="Protein kinase-like (PK-like)"/>
    <property type="match status" value="1"/>
</dbReference>
<dbReference type="GO" id="GO:0000245">
    <property type="term" value="P:spliceosomal complex assembly"/>
    <property type="evidence" value="ECO:0007669"/>
    <property type="project" value="TreeGrafter"/>
</dbReference>
<comment type="catalytic activity">
    <reaction evidence="8">
        <text>L-seryl-[protein] + ATP = O-phospho-L-seryl-[protein] + ADP + H(+)</text>
        <dbReference type="Rhea" id="RHEA:17989"/>
        <dbReference type="Rhea" id="RHEA-COMP:9863"/>
        <dbReference type="Rhea" id="RHEA-COMP:11604"/>
        <dbReference type="ChEBI" id="CHEBI:15378"/>
        <dbReference type="ChEBI" id="CHEBI:29999"/>
        <dbReference type="ChEBI" id="CHEBI:30616"/>
        <dbReference type="ChEBI" id="CHEBI:83421"/>
        <dbReference type="ChEBI" id="CHEBI:456216"/>
        <dbReference type="EC" id="2.7.11.1"/>
    </reaction>
</comment>
<keyword evidence="5" id="KW-0418">Kinase</keyword>
<evidence type="ECO:0000256" key="3">
    <source>
        <dbReference type="ARBA" id="ARBA00022679"/>
    </source>
</evidence>
<evidence type="ECO:0000313" key="12">
    <source>
        <dbReference type="Proteomes" id="UP001050691"/>
    </source>
</evidence>
<dbReference type="SMART" id="SM00220">
    <property type="entry name" value="S_TKc"/>
    <property type="match status" value="1"/>
</dbReference>
<dbReference type="PROSITE" id="PS50011">
    <property type="entry name" value="PROTEIN_KINASE_DOM"/>
    <property type="match status" value="1"/>
</dbReference>
<feature type="domain" description="Protein kinase" evidence="10">
    <location>
        <begin position="62"/>
        <end position="429"/>
    </location>
</feature>
<reference evidence="11" key="1">
    <citation type="submission" date="2021-10" db="EMBL/GenBank/DDBJ databases">
        <title>De novo Genome Assembly of Clathrus columnatus (Basidiomycota, Fungi) Using Illumina and Nanopore Sequence Data.</title>
        <authorList>
            <person name="Ogiso-Tanaka E."/>
            <person name="Itagaki H."/>
            <person name="Hosoya T."/>
            <person name="Hosaka K."/>
        </authorList>
    </citation>
    <scope>NUCLEOTIDE SEQUENCE</scope>
    <source>
        <strain evidence="11">MO-923</strain>
    </source>
</reference>
<keyword evidence="3" id="KW-0808">Transferase</keyword>
<accession>A0AAV5AMQ9</accession>
<protein>
    <recommendedName>
        <fullName evidence="1">non-specific serine/threonine protein kinase</fullName>
        <ecNumber evidence="1">2.7.11.1</ecNumber>
    </recommendedName>
</protein>
<dbReference type="AlphaFoldDB" id="A0AAV5AMQ9"/>
<evidence type="ECO:0000256" key="6">
    <source>
        <dbReference type="ARBA" id="ARBA00022840"/>
    </source>
</evidence>
<dbReference type="GO" id="GO:0005634">
    <property type="term" value="C:nucleus"/>
    <property type="evidence" value="ECO:0007669"/>
    <property type="project" value="TreeGrafter"/>
</dbReference>
<feature type="compositionally biased region" description="Pro residues" evidence="9">
    <location>
        <begin position="449"/>
        <end position="460"/>
    </location>
</feature>
<dbReference type="EMBL" id="BPWL01000010">
    <property type="protein sequence ID" value="GJJ15012.1"/>
    <property type="molecule type" value="Genomic_DNA"/>
</dbReference>
<dbReference type="Gene3D" id="3.30.200.20">
    <property type="entry name" value="Phosphorylase Kinase, domain 1"/>
    <property type="match status" value="1"/>
</dbReference>
<gene>
    <name evidence="11" type="ORF">Clacol_009285</name>
</gene>
<dbReference type="InterPro" id="IPR008271">
    <property type="entry name" value="Ser/Thr_kinase_AS"/>
</dbReference>
<comment type="catalytic activity">
    <reaction evidence="7">
        <text>L-threonyl-[protein] + ATP = O-phospho-L-threonyl-[protein] + ADP + H(+)</text>
        <dbReference type="Rhea" id="RHEA:46608"/>
        <dbReference type="Rhea" id="RHEA-COMP:11060"/>
        <dbReference type="Rhea" id="RHEA-COMP:11605"/>
        <dbReference type="ChEBI" id="CHEBI:15378"/>
        <dbReference type="ChEBI" id="CHEBI:30013"/>
        <dbReference type="ChEBI" id="CHEBI:30616"/>
        <dbReference type="ChEBI" id="CHEBI:61977"/>
        <dbReference type="ChEBI" id="CHEBI:456216"/>
        <dbReference type="EC" id="2.7.11.1"/>
    </reaction>
</comment>
<dbReference type="PANTHER" id="PTHR47634:SF24">
    <property type="entry name" value="SRSF PROTEIN KINASE 3-LIKE ISOFORM X1"/>
    <property type="match status" value="1"/>
</dbReference>
<organism evidence="11 12">
    <name type="scientific">Clathrus columnatus</name>
    <dbReference type="NCBI Taxonomy" id="1419009"/>
    <lineage>
        <taxon>Eukaryota</taxon>
        <taxon>Fungi</taxon>
        <taxon>Dikarya</taxon>
        <taxon>Basidiomycota</taxon>
        <taxon>Agaricomycotina</taxon>
        <taxon>Agaricomycetes</taxon>
        <taxon>Phallomycetidae</taxon>
        <taxon>Phallales</taxon>
        <taxon>Clathraceae</taxon>
        <taxon>Clathrus</taxon>
    </lineage>
</organism>
<proteinExistence type="predicted"/>
<dbReference type="Proteomes" id="UP001050691">
    <property type="component" value="Unassembled WGS sequence"/>
</dbReference>
<evidence type="ECO:0000256" key="8">
    <source>
        <dbReference type="ARBA" id="ARBA00048679"/>
    </source>
</evidence>
<evidence type="ECO:0000256" key="9">
    <source>
        <dbReference type="SAM" id="MobiDB-lite"/>
    </source>
</evidence>
<dbReference type="PROSITE" id="PS00108">
    <property type="entry name" value="PROTEIN_KINASE_ST"/>
    <property type="match status" value="1"/>
</dbReference>
<keyword evidence="4" id="KW-0547">Nucleotide-binding</keyword>
<dbReference type="PANTHER" id="PTHR47634">
    <property type="entry name" value="PROTEIN KINASE DOMAIN-CONTAINING PROTEIN-RELATED"/>
    <property type="match status" value="1"/>
</dbReference>
<dbReference type="Pfam" id="PF00069">
    <property type="entry name" value="Pkinase"/>
    <property type="match status" value="2"/>
</dbReference>
<sequence length="460" mass="50627">MGTFIVGNDMSFIRRLFSSASDAMPSSSTALRFPEENLLATAAQGDGFFITRPGALLKGNRYKIIRKLGRGRCSNTFLVEDLQSSLSSNKFLAAKILSADSTNALKNGLIHELEFLQAVADRPHGTPEPLLPILHDHFAQKGLHGVHYCFLTSPLRSHVHAFRASAPTGKLLVHIVKPIIACVVDALQVLHSRNIIHADIKADNLLFLGPDTAEIEETIARDPPLVDGTFTFNDTEYPILRSQPFQPKISWNATPFIAETIQVVLSDLGVALWADRPKPPGDIGAFALRAPENIIRAECGKEIDIWAIGCMTYELLAGEILFQPQSIPDLTPDESLLLLQVAVTGETLSKDVIDQSRVKDKYFNREGALIHSRKNAYSRQSVKERLTKQCHGDLTEIQINAAARFINDCLRLNPHDRLTIDQLALHSWLETAFMGGMDEEHPPGAANIPPLPNPTPAPAL</sequence>
<dbReference type="Gene3D" id="1.10.510.10">
    <property type="entry name" value="Transferase(Phosphotransferase) domain 1"/>
    <property type="match status" value="1"/>
</dbReference>
<evidence type="ECO:0000259" key="10">
    <source>
        <dbReference type="PROSITE" id="PS50011"/>
    </source>
</evidence>
<dbReference type="EC" id="2.7.11.1" evidence="1"/>
<dbReference type="GO" id="GO:0005524">
    <property type="term" value="F:ATP binding"/>
    <property type="evidence" value="ECO:0007669"/>
    <property type="project" value="UniProtKB-KW"/>
</dbReference>
<comment type="caution">
    <text evidence="11">The sequence shown here is derived from an EMBL/GenBank/DDBJ whole genome shotgun (WGS) entry which is preliminary data.</text>
</comment>
<dbReference type="GO" id="GO:0035556">
    <property type="term" value="P:intracellular signal transduction"/>
    <property type="evidence" value="ECO:0007669"/>
    <property type="project" value="TreeGrafter"/>
</dbReference>
<evidence type="ECO:0000256" key="2">
    <source>
        <dbReference type="ARBA" id="ARBA00022527"/>
    </source>
</evidence>